<organism evidence="1 2">
    <name type="scientific">Vibrio rotiferianus</name>
    <dbReference type="NCBI Taxonomy" id="190895"/>
    <lineage>
        <taxon>Bacteria</taxon>
        <taxon>Pseudomonadati</taxon>
        <taxon>Pseudomonadota</taxon>
        <taxon>Gammaproteobacteria</taxon>
        <taxon>Vibrionales</taxon>
        <taxon>Vibrionaceae</taxon>
        <taxon>Vibrio</taxon>
    </lineage>
</organism>
<protein>
    <submittedName>
        <fullName evidence="1">Uncharacterized protein</fullName>
    </submittedName>
</protein>
<dbReference type="EMBL" id="AP019800">
    <property type="protein sequence ID" value="BBL92236.1"/>
    <property type="molecule type" value="Genomic_DNA"/>
</dbReference>
<dbReference type="RefSeq" id="WP_126609561.1">
    <property type="nucleotide sequence ID" value="NZ_AP019800.1"/>
</dbReference>
<sequence>MIKQLLLSIACLSAVGCVDVSEYAADSFLQPKPATQSVVEHIKTYNHHHDDALPNGIYGAQYEAFDGTMRVDINVQVKFEDGTAETVSSFKGYNLFPPQTLDFKIEASAQYEVKDGWISYQNVSGHKGLFPAYSTYFNLIDDGRIIKFVVPGEFGGVEPLYFTLLEPIE</sequence>
<keyword evidence="1" id="KW-0614">Plasmid</keyword>
<dbReference type="AlphaFoldDB" id="A0A510IIE5"/>
<accession>A0A510IIE5</accession>
<gene>
    <name evidence="1" type="ORF">VroAM7_48890</name>
</gene>
<evidence type="ECO:0000313" key="1">
    <source>
        <dbReference type="EMBL" id="BBL92236.1"/>
    </source>
</evidence>
<reference evidence="2" key="1">
    <citation type="submission" date="2019-07" db="EMBL/GenBank/DDBJ databases">
        <title>Complete Genome Sequences of Vibrion rotiferianus strain AM7.</title>
        <authorList>
            <person name="Miyazaki K."/>
            <person name="Wiseschart A."/>
            <person name="Pootanakit K."/>
            <person name="Ishimori K."/>
            <person name="Kitahara K."/>
        </authorList>
    </citation>
    <scope>NUCLEOTIDE SEQUENCE [LARGE SCALE GENOMIC DNA]</scope>
    <source>
        <strain evidence="2">AM7</strain>
        <plasmid evidence="2">pam7 dna</plasmid>
    </source>
</reference>
<dbReference type="PROSITE" id="PS51257">
    <property type="entry name" value="PROKAR_LIPOPROTEIN"/>
    <property type="match status" value="1"/>
</dbReference>
<name>A0A510IIE5_9VIBR</name>
<evidence type="ECO:0000313" key="2">
    <source>
        <dbReference type="Proteomes" id="UP000315115"/>
    </source>
</evidence>
<dbReference type="Proteomes" id="UP000315115">
    <property type="component" value="Plasmid pAM7"/>
</dbReference>
<geneLocation type="plasmid" evidence="2">
    <name>pam7 dna</name>
</geneLocation>
<proteinExistence type="predicted"/>